<accession>A0A1F7FFP2</accession>
<dbReference type="EMBL" id="MFYX01000055">
    <property type="protein sequence ID" value="OGK05515.1"/>
    <property type="molecule type" value="Genomic_DNA"/>
</dbReference>
<proteinExistence type="predicted"/>
<dbReference type="AlphaFoldDB" id="A0A1F7FFP2"/>
<protein>
    <submittedName>
        <fullName evidence="1">Uncharacterized protein</fullName>
    </submittedName>
</protein>
<dbReference type="Proteomes" id="UP000179243">
    <property type="component" value="Unassembled WGS sequence"/>
</dbReference>
<sequence>METLDTKGTILNNPVNVVGAGRCQPAFRPLSKRTKWAVQIVWQLVRTNPEFIQLCKELPHDKTAIDKIDQLFNTDFNSINRDYLEMNTVVQKPFKKLIAEDPTSTSKICKQRITAFLPRPWRYINPRTSVFGKGCHPSQVLYCIIETIETSSMNSLPMYEKIDFIKIELVKYWKFNKERLWLPHIPFTDDKENIIKIKKARFGDVEKLKKHYPEIYGQIFNCSKGNNYLGVFPICKKTGENIHLKSYGTADKSAHISPRLYLDIVSYIFSDTDIPSAGRISNMDERVIPSYFFTDPPVPSGFTFKESYETTIDTAIRGFLKKLAPETQWDRKLSFALKNRLMSQLKRKALQIKPVQGDKRKWNPSRIFKSSNSTTQIATSSSLVAEINQAGEIFIGDKIGFVYAFLYTDSQIPEKLNFFHRINKVSPKLFSSP</sequence>
<reference evidence="1 2" key="1">
    <citation type="journal article" date="2016" name="Nat. Commun.">
        <title>Thousands of microbial genomes shed light on interconnected biogeochemical processes in an aquifer system.</title>
        <authorList>
            <person name="Anantharaman K."/>
            <person name="Brown C.T."/>
            <person name="Hug L.A."/>
            <person name="Sharon I."/>
            <person name="Castelle C.J."/>
            <person name="Probst A.J."/>
            <person name="Thomas B.C."/>
            <person name="Singh A."/>
            <person name="Wilkins M.J."/>
            <person name="Karaoz U."/>
            <person name="Brodie E.L."/>
            <person name="Williams K.H."/>
            <person name="Hubbard S.S."/>
            <person name="Banfield J.F."/>
        </authorList>
    </citation>
    <scope>NUCLEOTIDE SEQUENCE [LARGE SCALE GENOMIC DNA]</scope>
</reference>
<evidence type="ECO:0000313" key="2">
    <source>
        <dbReference type="Proteomes" id="UP000179243"/>
    </source>
</evidence>
<gene>
    <name evidence="1" type="ORF">A2519_05345</name>
</gene>
<evidence type="ECO:0000313" key="1">
    <source>
        <dbReference type="EMBL" id="OGK05515.1"/>
    </source>
</evidence>
<comment type="caution">
    <text evidence="1">The sequence shown here is derived from an EMBL/GenBank/DDBJ whole genome shotgun (WGS) entry which is preliminary data.</text>
</comment>
<organism evidence="1 2">
    <name type="scientific">Candidatus Raymondbacteria bacterium RIFOXYD12_FULL_49_13</name>
    <dbReference type="NCBI Taxonomy" id="1817890"/>
    <lineage>
        <taxon>Bacteria</taxon>
        <taxon>Raymondiibacteriota</taxon>
    </lineage>
</organism>
<name>A0A1F7FFP2_UNCRA</name>